<reference evidence="3" key="1">
    <citation type="journal article" date="2019" name="Sci. Rep.">
        <title>Draft genome of Tanacetum cinerariifolium, the natural source of mosquito coil.</title>
        <authorList>
            <person name="Yamashiro T."/>
            <person name="Shiraishi A."/>
            <person name="Satake H."/>
            <person name="Nakayama K."/>
        </authorList>
    </citation>
    <scope>NUCLEOTIDE SEQUENCE</scope>
</reference>
<keyword evidence="3" id="KW-0695">RNA-directed DNA polymerase</keyword>
<proteinExistence type="predicted"/>
<comment type="caution">
    <text evidence="3">The sequence shown here is derived from an EMBL/GenBank/DDBJ whole genome shotgun (WGS) entry which is preliminary data.</text>
</comment>
<feature type="compositionally biased region" description="Low complexity" evidence="1">
    <location>
        <begin position="42"/>
        <end position="53"/>
    </location>
</feature>
<dbReference type="Pfam" id="PF08284">
    <property type="entry name" value="RVP_2"/>
    <property type="match status" value="1"/>
</dbReference>
<dbReference type="SUPFAM" id="SSF56672">
    <property type="entry name" value="DNA/RNA polymerases"/>
    <property type="match status" value="1"/>
</dbReference>
<dbReference type="InterPro" id="IPR000477">
    <property type="entry name" value="RT_dom"/>
</dbReference>
<keyword evidence="3" id="KW-0808">Transferase</keyword>
<dbReference type="CDD" id="cd01647">
    <property type="entry name" value="RT_LTR"/>
    <property type="match status" value="1"/>
</dbReference>
<gene>
    <name evidence="3" type="ORF">Tci_021596</name>
</gene>
<dbReference type="PANTHER" id="PTHR24559">
    <property type="entry name" value="TRANSPOSON TY3-I GAG-POL POLYPROTEIN"/>
    <property type="match status" value="1"/>
</dbReference>
<evidence type="ECO:0000259" key="2">
    <source>
        <dbReference type="Pfam" id="PF00078"/>
    </source>
</evidence>
<evidence type="ECO:0000256" key="1">
    <source>
        <dbReference type="SAM" id="MobiDB-lite"/>
    </source>
</evidence>
<organism evidence="3">
    <name type="scientific">Tanacetum cinerariifolium</name>
    <name type="common">Dalmatian daisy</name>
    <name type="synonym">Chrysanthemum cinerariifolium</name>
    <dbReference type="NCBI Taxonomy" id="118510"/>
    <lineage>
        <taxon>Eukaryota</taxon>
        <taxon>Viridiplantae</taxon>
        <taxon>Streptophyta</taxon>
        <taxon>Embryophyta</taxon>
        <taxon>Tracheophyta</taxon>
        <taxon>Spermatophyta</taxon>
        <taxon>Magnoliopsida</taxon>
        <taxon>eudicotyledons</taxon>
        <taxon>Gunneridae</taxon>
        <taxon>Pentapetalae</taxon>
        <taxon>asterids</taxon>
        <taxon>campanulids</taxon>
        <taxon>Asterales</taxon>
        <taxon>Asteraceae</taxon>
        <taxon>Asteroideae</taxon>
        <taxon>Anthemideae</taxon>
        <taxon>Anthemidinae</taxon>
        <taxon>Tanacetum</taxon>
    </lineage>
</organism>
<dbReference type="Gene3D" id="3.30.70.270">
    <property type="match status" value="2"/>
</dbReference>
<keyword evidence="3" id="KW-0548">Nucleotidyltransferase</keyword>
<dbReference type="Gene3D" id="3.10.10.10">
    <property type="entry name" value="HIV Type 1 Reverse Transcriptase, subunit A, domain 1"/>
    <property type="match status" value="1"/>
</dbReference>
<evidence type="ECO:0000313" key="3">
    <source>
        <dbReference type="EMBL" id="GEU49618.1"/>
    </source>
</evidence>
<name>A0A6L2KJI0_TANCI</name>
<dbReference type="PANTHER" id="PTHR24559:SF427">
    <property type="entry name" value="RNA-DIRECTED DNA POLYMERASE"/>
    <property type="match status" value="1"/>
</dbReference>
<dbReference type="GO" id="GO:0003964">
    <property type="term" value="F:RNA-directed DNA polymerase activity"/>
    <property type="evidence" value="ECO:0007669"/>
    <property type="project" value="UniProtKB-KW"/>
</dbReference>
<accession>A0A6L2KJI0</accession>
<sequence>MASKQKFMQDAIEFTTELMDKKINTFAERQAKNKRKFEDTSKNNQNQQQNKKQSTGRAYTAGSGGNGNAPAKVYAIGHARTNPYSNIITGTFLLNNRYPSILFDTGADRSFVSTVFSYQIDNTPTTLDHYYDVELADGRIIRNETLIVHGDESNQGNETHLNIISCTKMQKYMLKECHVFLARVTTKDTKDKSEKKQLEDVPIVKYFLDVFPEDFLAQEPYQLAPSKMKEFLDQLKELSNKGIIRPNSSPRGAPVFFVKKKDGSFRMCIDYRELNKVTVKNRYPLPRIDDLFDQLQGSSVYLKIDLRSSYHQLRVHEEDIPKTTFRTCYGHYNSSKLCHLNKEEHEEHLKLILEFLKKEELYGKFSKCEFWIPKVQFLCHVIDSQGIHMDPTKIESIKD</sequence>
<dbReference type="InterPro" id="IPR043502">
    <property type="entry name" value="DNA/RNA_pol_sf"/>
</dbReference>
<feature type="domain" description="Reverse transcriptase" evidence="2">
    <location>
        <begin position="258"/>
        <end position="328"/>
    </location>
</feature>
<protein>
    <submittedName>
        <fullName evidence="3">Putative reverse transcriptase domain-containing protein</fullName>
    </submittedName>
</protein>
<dbReference type="InterPro" id="IPR043128">
    <property type="entry name" value="Rev_trsase/Diguanyl_cyclase"/>
</dbReference>
<dbReference type="Pfam" id="PF00078">
    <property type="entry name" value="RVT_1"/>
    <property type="match status" value="1"/>
</dbReference>
<dbReference type="EMBL" id="BKCJ010002590">
    <property type="protein sequence ID" value="GEU49618.1"/>
    <property type="molecule type" value="Genomic_DNA"/>
</dbReference>
<feature type="region of interest" description="Disordered" evidence="1">
    <location>
        <begin position="29"/>
        <end position="64"/>
    </location>
</feature>
<dbReference type="InterPro" id="IPR053134">
    <property type="entry name" value="RNA-dir_DNA_polymerase"/>
</dbReference>
<dbReference type="AlphaFoldDB" id="A0A6L2KJI0"/>